<accession>A0A833J1H6</accession>
<reference evidence="1 2" key="1">
    <citation type="submission" date="2019-10" db="EMBL/GenBank/DDBJ databases">
        <title>Draft Genome Sequence of the Caffeine Degrading Methylotroph Methylorubrum populi PINKEL.</title>
        <authorList>
            <person name="Dawson S.C."/>
            <person name="Zhang X."/>
            <person name="Wright M.E."/>
            <person name="Sharma G."/>
            <person name="Langner J.T."/>
            <person name="Ditty J.L."/>
            <person name="Subuyuj G.A."/>
        </authorList>
    </citation>
    <scope>NUCLEOTIDE SEQUENCE [LARGE SCALE GENOMIC DNA]</scope>
    <source>
        <strain evidence="1 2">Pinkel</strain>
    </source>
</reference>
<name>A0A833J1H6_9HYPH</name>
<comment type="caution">
    <text evidence="1">The sequence shown here is derived from an EMBL/GenBank/DDBJ whole genome shotgun (WGS) entry which is preliminary data.</text>
</comment>
<gene>
    <name evidence="1" type="ORF">F8B43_5660</name>
</gene>
<sequence>MDALRDGVVLDAWYPVGSPVDIRRHGISHTKLLGRQIDLAVHKTWISPSIDGRPLPVTERLGLVWTTLGHPNGPPQPLIEYYEVDRTTLNVSSGPIEATGPEILEDTLRILDGSAAEAERSPDLKAAFAPERDEEGCLLVRSSRADLGELGSDVACEARILSPQSAILSFRHPSRPPGQDHRRDFFAVFCQPIDQSVTVVHAFAGIVDLSTSSLDRIRRGRPFVGIESAGVCGGRASKPPPRLSDRG</sequence>
<protein>
    <submittedName>
        <fullName evidence="1">Uncharacterized protein</fullName>
    </submittedName>
</protein>
<organism evidence="1 2">
    <name type="scientific">Methylorubrum populi</name>
    <dbReference type="NCBI Taxonomy" id="223967"/>
    <lineage>
        <taxon>Bacteria</taxon>
        <taxon>Pseudomonadati</taxon>
        <taxon>Pseudomonadota</taxon>
        <taxon>Alphaproteobacteria</taxon>
        <taxon>Hyphomicrobiales</taxon>
        <taxon>Methylobacteriaceae</taxon>
        <taxon>Methylorubrum</taxon>
    </lineage>
</organism>
<dbReference type="EMBL" id="WEKV01000025">
    <property type="protein sequence ID" value="KAB7781911.1"/>
    <property type="molecule type" value="Genomic_DNA"/>
</dbReference>
<dbReference type="RefSeq" id="WP_152279195.1">
    <property type="nucleotide sequence ID" value="NZ_WEKV01000025.1"/>
</dbReference>
<dbReference type="AlphaFoldDB" id="A0A833J1H6"/>
<evidence type="ECO:0000313" key="2">
    <source>
        <dbReference type="Proteomes" id="UP000469949"/>
    </source>
</evidence>
<dbReference type="Proteomes" id="UP000469949">
    <property type="component" value="Unassembled WGS sequence"/>
</dbReference>
<evidence type="ECO:0000313" key="1">
    <source>
        <dbReference type="EMBL" id="KAB7781911.1"/>
    </source>
</evidence>
<proteinExistence type="predicted"/>